<dbReference type="EMBL" id="GBRH01237075">
    <property type="protein sequence ID" value="JAD60820.1"/>
    <property type="molecule type" value="Transcribed_RNA"/>
</dbReference>
<accession>A0A0A9BHX1</accession>
<reference evidence="1" key="2">
    <citation type="journal article" date="2015" name="Data Brief">
        <title>Shoot transcriptome of the giant reed, Arundo donax.</title>
        <authorList>
            <person name="Barrero R.A."/>
            <person name="Guerrero F.D."/>
            <person name="Moolhuijzen P."/>
            <person name="Goolsby J.A."/>
            <person name="Tidwell J."/>
            <person name="Bellgard S.E."/>
            <person name="Bellgard M.I."/>
        </authorList>
    </citation>
    <scope>NUCLEOTIDE SEQUENCE</scope>
    <source>
        <tissue evidence="1">Shoot tissue taken approximately 20 cm above the soil surface</tissue>
    </source>
</reference>
<protein>
    <submittedName>
        <fullName evidence="1">Uncharacterized protein</fullName>
    </submittedName>
</protein>
<proteinExistence type="predicted"/>
<reference evidence="1" key="1">
    <citation type="submission" date="2014-09" db="EMBL/GenBank/DDBJ databases">
        <authorList>
            <person name="Magalhaes I.L.F."/>
            <person name="Oliveira U."/>
            <person name="Santos F.R."/>
            <person name="Vidigal T.H.D.A."/>
            <person name="Brescovit A.D."/>
            <person name="Santos A.J."/>
        </authorList>
    </citation>
    <scope>NUCLEOTIDE SEQUENCE</scope>
    <source>
        <tissue evidence="1">Shoot tissue taken approximately 20 cm above the soil surface</tissue>
    </source>
</reference>
<sequence>MSISVILLSRCVCSLEFRLSLRWLLFKPK</sequence>
<name>A0A0A9BHX1_ARUDO</name>
<evidence type="ECO:0000313" key="1">
    <source>
        <dbReference type="EMBL" id="JAD60820.1"/>
    </source>
</evidence>
<organism evidence="1">
    <name type="scientific">Arundo donax</name>
    <name type="common">Giant reed</name>
    <name type="synonym">Donax arundinaceus</name>
    <dbReference type="NCBI Taxonomy" id="35708"/>
    <lineage>
        <taxon>Eukaryota</taxon>
        <taxon>Viridiplantae</taxon>
        <taxon>Streptophyta</taxon>
        <taxon>Embryophyta</taxon>
        <taxon>Tracheophyta</taxon>
        <taxon>Spermatophyta</taxon>
        <taxon>Magnoliopsida</taxon>
        <taxon>Liliopsida</taxon>
        <taxon>Poales</taxon>
        <taxon>Poaceae</taxon>
        <taxon>PACMAD clade</taxon>
        <taxon>Arundinoideae</taxon>
        <taxon>Arundineae</taxon>
        <taxon>Arundo</taxon>
    </lineage>
</organism>
<dbReference type="AlphaFoldDB" id="A0A0A9BHX1"/>